<gene>
    <name evidence="1" type="ORF">ACKA06_15945</name>
</gene>
<dbReference type="Proteomes" id="UP001628668">
    <property type="component" value="Unassembled WGS sequence"/>
</dbReference>
<keyword evidence="2" id="KW-1185">Reference proteome</keyword>
<evidence type="ECO:0000313" key="1">
    <source>
        <dbReference type="EMBL" id="MFL8938283.1"/>
    </source>
</evidence>
<dbReference type="EMBL" id="JBJOSA010000015">
    <property type="protein sequence ID" value="MFL8938283.1"/>
    <property type="molecule type" value="Genomic_DNA"/>
</dbReference>
<organism evidence="1 2">
    <name type="scientific">Rossellomorea oryzaecorticis</name>
    <dbReference type="NCBI Taxonomy" id="1396505"/>
    <lineage>
        <taxon>Bacteria</taxon>
        <taxon>Bacillati</taxon>
        <taxon>Bacillota</taxon>
        <taxon>Bacilli</taxon>
        <taxon>Bacillales</taxon>
        <taxon>Bacillaceae</taxon>
        <taxon>Rossellomorea</taxon>
    </lineage>
</organism>
<reference evidence="1 2" key="1">
    <citation type="submission" date="2024-12" db="EMBL/GenBank/DDBJ databases">
        <authorList>
            <person name="Li X."/>
            <person name="Zhang D."/>
        </authorList>
    </citation>
    <scope>NUCLEOTIDE SEQUENCE [LARGE SCALE GENOMIC DNA]</scope>
    <source>
        <strain evidence="1 2">JCM19602</strain>
    </source>
</reference>
<proteinExistence type="predicted"/>
<evidence type="ECO:0000313" key="2">
    <source>
        <dbReference type="Proteomes" id="UP001628668"/>
    </source>
</evidence>
<name>A0ABW8VUL7_9BACI</name>
<protein>
    <submittedName>
        <fullName evidence="1">Uncharacterized protein</fullName>
    </submittedName>
</protein>
<dbReference type="RefSeq" id="WP_244888115.1">
    <property type="nucleotide sequence ID" value="NZ_JBJOSA010000015.1"/>
</dbReference>
<sequence length="126" mass="14370">MMGWIIAILFGTAVVLLIISLIKTTQQKSQLEQQVEHASISVLNEVHELEKQIRNMQLDAEITAQQSGAMETSSEERQMLRDMLDLYKRGYSTESIAAKLKLPKTEVERMLTPYMTRKAERGMVAQ</sequence>
<comment type="caution">
    <text evidence="1">The sequence shown here is derived from an EMBL/GenBank/DDBJ whole genome shotgun (WGS) entry which is preliminary data.</text>
</comment>
<accession>A0ABW8VUL7</accession>